<accession>A0ABV2AM58</accession>
<dbReference type="InterPro" id="IPR011009">
    <property type="entry name" value="Kinase-like_dom_sf"/>
</dbReference>
<comment type="caution">
    <text evidence="2">The sequence shown here is derived from an EMBL/GenBank/DDBJ whole genome shotgun (WGS) entry which is preliminary data.</text>
</comment>
<name>A0ABV2AM58_9EUKA</name>
<dbReference type="Gene3D" id="1.10.510.10">
    <property type="entry name" value="Transferase(Phosphotransferase) domain 1"/>
    <property type="match status" value="1"/>
</dbReference>
<keyword evidence="3" id="KW-1185">Reference proteome</keyword>
<dbReference type="EMBL" id="JBDODL010000724">
    <property type="protein sequence ID" value="MES1920534.1"/>
    <property type="molecule type" value="Genomic_DNA"/>
</dbReference>
<dbReference type="InterPro" id="IPR000719">
    <property type="entry name" value="Prot_kinase_dom"/>
</dbReference>
<evidence type="ECO:0000313" key="2">
    <source>
        <dbReference type="EMBL" id="MES1920534.1"/>
    </source>
</evidence>
<dbReference type="Proteomes" id="UP001439008">
    <property type="component" value="Unassembled WGS sequence"/>
</dbReference>
<evidence type="ECO:0000259" key="1">
    <source>
        <dbReference type="Pfam" id="PF00069"/>
    </source>
</evidence>
<protein>
    <recommendedName>
        <fullName evidence="1">Protein kinase domain-containing protein</fullName>
    </recommendedName>
</protein>
<evidence type="ECO:0000313" key="3">
    <source>
        <dbReference type="Proteomes" id="UP001439008"/>
    </source>
</evidence>
<gene>
    <name evidence="2" type="ORF">MHBO_002197</name>
</gene>
<proteinExistence type="predicted"/>
<dbReference type="SUPFAM" id="SSF56112">
    <property type="entry name" value="Protein kinase-like (PK-like)"/>
    <property type="match status" value="1"/>
</dbReference>
<sequence length="144" mass="16994">MGIYLSKPFYETSEEEESEFSFKKNLEIPDEELNNTKCSCNKNVNSDCNVRITQFTIERHIHDTDRCYVYEVKDRMTNQRFAMKCIITSNENKRKIASNEVKNLMSLQGNKHIVECMHVFHTTDYCLIVEELLEGYLVFLNMSN</sequence>
<feature type="domain" description="Protein kinase" evidence="1">
    <location>
        <begin position="68"/>
        <end position="136"/>
    </location>
</feature>
<organism evidence="2 3">
    <name type="scientific">Bonamia ostreae</name>
    <dbReference type="NCBI Taxonomy" id="126728"/>
    <lineage>
        <taxon>Eukaryota</taxon>
        <taxon>Sar</taxon>
        <taxon>Rhizaria</taxon>
        <taxon>Endomyxa</taxon>
        <taxon>Ascetosporea</taxon>
        <taxon>Haplosporida</taxon>
        <taxon>Bonamia</taxon>
    </lineage>
</organism>
<dbReference type="Pfam" id="PF00069">
    <property type="entry name" value="Pkinase"/>
    <property type="match status" value="1"/>
</dbReference>
<reference evidence="2 3" key="1">
    <citation type="journal article" date="2024" name="BMC Biol.">
        <title>Comparative genomics of Ascetosporea gives new insight into the evolutionary basis for animal parasitism in Rhizaria.</title>
        <authorList>
            <person name="Hiltunen Thoren M."/>
            <person name="Onut-Brannstrom I."/>
            <person name="Alfjorden A."/>
            <person name="Peckova H."/>
            <person name="Swords F."/>
            <person name="Hooper C."/>
            <person name="Holzer A.S."/>
            <person name="Bass D."/>
            <person name="Burki F."/>
        </authorList>
    </citation>
    <scope>NUCLEOTIDE SEQUENCE [LARGE SCALE GENOMIC DNA]</scope>
    <source>
        <strain evidence="2">20-A016</strain>
    </source>
</reference>